<reference evidence="1" key="2">
    <citation type="submission" date="2011-02" db="EMBL/GenBank/DDBJ databases">
        <authorList>
            <person name="MacLean D."/>
        </authorList>
    </citation>
    <scope>NUCLEOTIDE SEQUENCE</scope>
</reference>
<dbReference type="AlphaFoldDB" id="F0W265"/>
<dbReference type="EMBL" id="FR824054">
    <property type="protein sequence ID" value="CCA15147.1"/>
    <property type="molecule type" value="Genomic_DNA"/>
</dbReference>
<sequence>MEVFGDYACSTLHDKLVRRGYMELATEAFVDSNSTRHPSLFRKLVKPTLS</sequence>
<organism evidence="1">
    <name type="scientific">Albugo laibachii Nc14</name>
    <dbReference type="NCBI Taxonomy" id="890382"/>
    <lineage>
        <taxon>Eukaryota</taxon>
        <taxon>Sar</taxon>
        <taxon>Stramenopiles</taxon>
        <taxon>Oomycota</taxon>
        <taxon>Peronosporomycetes</taxon>
        <taxon>Albuginales</taxon>
        <taxon>Albuginaceae</taxon>
        <taxon>Albugo</taxon>
    </lineage>
</organism>
<evidence type="ECO:0000313" key="1">
    <source>
        <dbReference type="EMBL" id="CCA15147.1"/>
    </source>
</evidence>
<name>F0W265_9STRA</name>
<reference evidence="1" key="1">
    <citation type="journal article" date="2011" name="PLoS Biol.">
        <title>Gene gain and loss during evolution of obligate parasitism in the white rust pathogen of Arabidopsis thaliana.</title>
        <authorList>
            <person name="Kemen E."/>
            <person name="Gardiner A."/>
            <person name="Schultz-Larsen T."/>
            <person name="Kemen A.C."/>
            <person name="Balmuth A.L."/>
            <person name="Robert-Seilaniantz A."/>
            <person name="Bailey K."/>
            <person name="Holub E."/>
            <person name="Studholme D.J."/>
            <person name="Maclean D."/>
            <person name="Jones J.D."/>
        </authorList>
    </citation>
    <scope>NUCLEOTIDE SEQUENCE</scope>
</reference>
<accession>F0W265</accession>
<protein>
    <submittedName>
        <fullName evidence="1">AlNc14C9G1138 protein</fullName>
    </submittedName>
</protein>
<proteinExistence type="predicted"/>
<gene>
    <name evidence="1" type="primary">AlNc14C9G1138</name>
    <name evidence="1" type="ORF">ALNC14_012900</name>
</gene>
<dbReference type="HOGENOM" id="CLU_3128209_0_0_1"/>